<feature type="compositionally biased region" description="Low complexity" evidence="2">
    <location>
        <begin position="194"/>
        <end position="213"/>
    </location>
</feature>
<dbReference type="InterPro" id="IPR019536">
    <property type="entry name" value="USHBP1_PDZ-bd"/>
</dbReference>
<reference evidence="4" key="2">
    <citation type="submission" date="2025-08" db="UniProtKB">
        <authorList>
            <consortium name="Ensembl"/>
        </authorList>
    </citation>
    <scope>IDENTIFICATION</scope>
    <source>
        <strain evidence="4">Guanapo</strain>
    </source>
</reference>
<evidence type="ECO:0000313" key="4">
    <source>
        <dbReference type="Ensembl" id="ENSPREP00000018662.1"/>
    </source>
</evidence>
<feature type="region of interest" description="Disordered" evidence="2">
    <location>
        <begin position="563"/>
        <end position="598"/>
    </location>
</feature>
<evidence type="ECO:0000313" key="5">
    <source>
        <dbReference type="Proteomes" id="UP000242638"/>
    </source>
</evidence>
<reference evidence="5" key="1">
    <citation type="submission" date="2013-11" db="EMBL/GenBank/DDBJ databases">
        <title>The genomic landscape of the Guanapo guppy.</title>
        <authorList>
            <person name="Kuenstner A."/>
            <person name="Dreyer C."/>
        </authorList>
    </citation>
    <scope>NUCLEOTIDE SEQUENCE</scope>
    <source>
        <strain evidence="5">Guanapo</strain>
    </source>
</reference>
<dbReference type="InterPro" id="IPR040171">
    <property type="entry name" value="USBP1-like"/>
</dbReference>
<evidence type="ECO:0000256" key="1">
    <source>
        <dbReference type="SAM" id="Coils"/>
    </source>
</evidence>
<feature type="compositionally biased region" description="Basic and acidic residues" evidence="2">
    <location>
        <begin position="777"/>
        <end position="792"/>
    </location>
</feature>
<feature type="region of interest" description="Disordered" evidence="2">
    <location>
        <begin position="162"/>
        <end position="218"/>
    </location>
</feature>
<keyword evidence="5" id="KW-1185">Reference proteome</keyword>
<keyword evidence="1" id="KW-0175">Coiled coil</keyword>
<dbReference type="Bgee" id="ENSPREG00000012646">
    <property type="expression patterns" value="Expressed in caudal fin and 1 other cell type or tissue"/>
</dbReference>
<dbReference type="STRING" id="8081.ENSPREP00000018662"/>
<feature type="compositionally biased region" description="Basic and acidic residues" evidence="2">
    <location>
        <begin position="587"/>
        <end position="598"/>
    </location>
</feature>
<organism evidence="4 5">
    <name type="scientific">Poecilia reticulata</name>
    <name type="common">Guppy</name>
    <name type="synonym">Acanthophacelus reticulatus</name>
    <dbReference type="NCBI Taxonomy" id="8081"/>
    <lineage>
        <taxon>Eukaryota</taxon>
        <taxon>Metazoa</taxon>
        <taxon>Chordata</taxon>
        <taxon>Craniata</taxon>
        <taxon>Vertebrata</taxon>
        <taxon>Euteleostomi</taxon>
        <taxon>Actinopterygii</taxon>
        <taxon>Neopterygii</taxon>
        <taxon>Teleostei</taxon>
        <taxon>Neoteleostei</taxon>
        <taxon>Acanthomorphata</taxon>
        <taxon>Ovalentaria</taxon>
        <taxon>Atherinomorphae</taxon>
        <taxon>Cyprinodontiformes</taxon>
        <taxon>Poeciliidae</taxon>
        <taxon>Poeciliinae</taxon>
        <taxon>Poecilia</taxon>
    </lineage>
</organism>
<evidence type="ECO:0000259" key="3">
    <source>
        <dbReference type="Pfam" id="PF10506"/>
    </source>
</evidence>
<dbReference type="PANTHER" id="PTHR23347:SF5">
    <property type="entry name" value="HARMONIN-BINDING PROTEIN USHBP1"/>
    <property type="match status" value="1"/>
</dbReference>
<feature type="region of interest" description="Disordered" evidence="2">
    <location>
        <begin position="346"/>
        <end position="376"/>
    </location>
</feature>
<dbReference type="OMA" id="PLIGHEP"/>
<dbReference type="PANTHER" id="PTHR23347">
    <property type="entry name" value="COLORECTAL MUTANT CANCER PROTEIN MCC PROTEIN -RELATED"/>
    <property type="match status" value="1"/>
</dbReference>
<dbReference type="Ensembl" id="ENSPRET00000018865.1">
    <property type="protein sequence ID" value="ENSPREP00000018662.1"/>
    <property type="gene ID" value="ENSPREG00000012646.1"/>
</dbReference>
<protein>
    <submittedName>
        <fullName evidence="4">Usher syndrome 1C binding protein 1</fullName>
    </submittedName>
</protein>
<dbReference type="Pfam" id="PF10506">
    <property type="entry name" value="USHBP1_PDZ-bd"/>
    <property type="match status" value="1"/>
</dbReference>
<feature type="coiled-coil region" evidence="1">
    <location>
        <begin position="413"/>
        <end position="440"/>
    </location>
</feature>
<name>A0A3P9PA23_POERE</name>
<feature type="domain" description="Harmonin-binding protein USHBP1 PDZ-binding" evidence="3">
    <location>
        <begin position="415"/>
        <end position="479"/>
    </location>
</feature>
<dbReference type="AlphaFoldDB" id="A0A3P9PA23"/>
<dbReference type="GeneTree" id="ENSGT00530000063974"/>
<reference evidence="4" key="3">
    <citation type="submission" date="2025-09" db="UniProtKB">
        <authorList>
            <consortium name="Ensembl"/>
        </authorList>
    </citation>
    <scope>IDENTIFICATION</scope>
    <source>
        <strain evidence="4">Guanapo</strain>
    </source>
</reference>
<evidence type="ECO:0000256" key="2">
    <source>
        <dbReference type="SAM" id="MobiDB-lite"/>
    </source>
</evidence>
<dbReference type="Proteomes" id="UP000242638">
    <property type="component" value="Unassembled WGS sequence"/>
</dbReference>
<accession>A0A3P9PA23</accession>
<sequence length="792" mass="88622">METNCDQNRKGHKVKGNGCGCLSECFPLTSFITVNRVRQTCSRTAICCLRSGTDLWPLTAQNSRTKKKISTFFVFSNVKDCYTLETSKTRKMEDSKRSRCNSLDTSSLFNKDVLSHGDFVTFDPEASEPLIGHEPTPAEVAQCEAEVSTLLSIIADLNKKMGSLKAPSDPGDTRPPRPSRPLVPPDLLSHRLLRSSPESSSASAAASKHPATSQGGGGVVWTQLQEVLSSVEDSISFRRTWAAPITASDQNKDTEHLRAAQENWTKATQMLEEMERDFGISCSVGMQKEQNLNDFLDLEKQESVLRNNMPSRNDELQKAPSNIYSLEDENNKVLHLAGLHKAWRSDRFSPSYRPPSGALSPDRPPPSYPGSPLLHRRTSRAVTPLSLGGDGTPLGCVTPSSPCPSPISLESETERLNRCIERLKARNERLTAALERRKADSEQISLKLCRLESDRSALQMALRYCEECEEAYGELLFLYEAKLQQCPPLQIHSTEPVCDMQQSAQNPEMGTEELSTSFCTAGVTEETQSHTRHRTPDPADREAILRQQIERLKRERAAICPAKPGPGAEVRLSSETGQPVGTRWGHMMKDNSKPPESKREKASLFYELISVREEMSDLRALIRLKEKELRCLEWGLMGQKSQETAGVFIPENLRDEAEDRKTEQRFGENAAKAVSDGEITSSLTRPILKELQAVLQREQALKRRLAMVHDSLNSALADGAPHRKDNAEQIARLTQAHSKVLSSYRQIRRKYREQVWRLEQKVAAMMESQHSQSEAGKAAEEGAEWRKEETIL</sequence>
<proteinExistence type="predicted"/>
<feature type="region of interest" description="Disordered" evidence="2">
    <location>
        <begin position="766"/>
        <end position="792"/>
    </location>
</feature>